<dbReference type="NCBIfam" id="TIGR01486">
    <property type="entry name" value="HAD-SF-IIB-MPGP"/>
    <property type="match status" value="1"/>
</dbReference>
<proteinExistence type="predicted"/>
<dbReference type="NCBIfam" id="TIGR01484">
    <property type="entry name" value="HAD-SF-IIB"/>
    <property type="match status" value="1"/>
</dbReference>
<evidence type="ECO:0000256" key="3">
    <source>
        <dbReference type="ARBA" id="ARBA00022842"/>
    </source>
</evidence>
<evidence type="ECO:0000256" key="2">
    <source>
        <dbReference type="ARBA" id="ARBA00022801"/>
    </source>
</evidence>
<dbReference type="GeneID" id="24905968"/>
<dbReference type="EMBL" id="CP006965">
    <property type="protein sequence ID" value="AHF79529.1"/>
    <property type="molecule type" value="Genomic_DNA"/>
</dbReference>
<evidence type="ECO:0000256" key="1">
    <source>
        <dbReference type="ARBA" id="ARBA00022723"/>
    </source>
</evidence>
<dbReference type="GO" id="GO:0000287">
    <property type="term" value="F:magnesium ion binding"/>
    <property type="evidence" value="ECO:0007669"/>
    <property type="project" value="TreeGrafter"/>
</dbReference>
<evidence type="ECO:0000313" key="5">
    <source>
        <dbReference type="EMBL" id="AHF79529.1"/>
    </source>
</evidence>
<dbReference type="CDD" id="cd07507">
    <property type="entry name" value="HAD_Pase"/>
    <property type="match status" value="1"/>
</dbReference>
<keyword evidence="3" id="KW-0460">Magnesium</keyword>
<dbReference type="OrthoDB" id="120822at2157"/>
<dbReference type="SFLD" id="SFLDS00003">
    <property type="entry name" value="Haloacid_Dehalogenase"/>
    <property type="match status" value="1"/>
</dbReference>
<dbReference type="KEGG" id="ths:TES1_0132"/>
<dbReference type="SUPFAM" id="SSF56784">
    <property type="entry name" value="HAD-like"/>
    <property type="match status" value="1"/>
</dbReference>
<keyword evidence="2" id="KW-0378">Hydrolase</keyword>
<dbReference type="InterPro" id="IPR006381">
    <property type="entry name" value="HAD-SF-IIB-MPGP"/>
</dbReference>
<dbReference type="InterPro" id="IPR023214">
    <property type="entry name" value="HAD_sf"/>
</dbReference>
<dbReference type="RefSeq" id="WP_042679294.1">
    <property type="nucleotide sequence ID" value="NZ_CP006965.1"/>
</dbReference>
<dbReference type="Gene3D" id="3.30.980.20">
    <property type="entry name" value="Putative mannosyl-3-phosphoglycerate phosphatase, domain 2"/>
    <property type="match status" value="1"/>
</dbReference>
<evidence type="ECO:0000313" key="6">
    <source>
        <dbReference type="Proteomes" id="UP000019027"/>
    </source>
</evidence>
<dbReference type="PANTHER" id="PTHR10000:SF8">
    <property type="entry name" value="HAD SUPERFAMILY HYDROLASE-LIKE, TYPE 3"/>
    <property type="match status" value="1"/>
</dbReference>
<dbReference type="AlphaFoldDB" id="W0I0K3"/>
<dbReference type="PANTHER" id="PTHR10000">
    <property type="entry name" value="PHOSPHOSERINE PHOSPHATASE"/>
    <property type="match status" value="1"/>
</dbReference>
<dbReference type="Proteomes" id="UP000019027">
    <property type="component" value="Chromosome"/>
</dbReference>
<protein>
    <recommendedName>
        <fullName evidence="4">Mannosyl-3-phosphoglycerate phosphatase</fullName>
        <ecNumber evidence="4">3.1.3.70</ecNumber>
    </recommendedName>
</protein>
<keyword evidence="1" id="KW-0479">Metal-binding</keyword>
<dbReference type="InterPro" id="IPR006379">
    <property type="entry name" value="HAD-SF_hydro_IIB"/>
</dbReference>
<name>W0I0K3_9EURY</name>
<organism evidence="5 6">
    <name type="scientific">Thermococcus paralvinellae</name>
    <dbReference type="NCBI Taxonomy" id="582419"/>
    <lineage>
        <taxon>Archaea</taxon>
        <taxon>Methanobacteriati</taxon>
        <taxon>Methanobacteriota</taxon>
        <taxon>Thermococci</taxon>
        <taxon>Thermococcales</taxon>
        <taxon>Thermococcaceae</taxon>
        <taxon>Thermococcus</taxon>
    </lineage>
</organism>
<dbReference type="STRING" id="582419.TES1_0132"/>
<sequence>MRVIFLDLDKTLIRDDYSPEPAKAVIDELKRRGFKIIFNSSKTRAEQEYYRKALDVDDPFIVETGSAIYIPKKHFPFSFNFTREVGKYFVMELGGKYDVIKQVLDELSEEFGLKYYGNSSIEEVMEFTGLPRHLAELAMMREYSETIFRWRDEQFIEAIKSKGLKVSKGSRFYNVHGNTDKGKAAHFLLLLYSKFFGDVEAYAVGDGLNDFPMFEVVDKAFIVGNLKHPNAVNINSIEELLEVVK</sequence>
<gene>
    <name evidence="5" type="ORF">TES1_0132</name>
</gene>
<dbReference type="SFLD" id="SFLDG01140">
    <property type="entry name" value="C2.B:_Phosphomannomutase_and_P"/>
    <property type="match status" value="1"/>
</dbReference>
<dbReference type="HOGENOM" id="CLU_063016_0_0_2"/>
<dbReference type="NCBIfam" id="TIGR02461">
    <property type="entry name" value="osmo_MPG_phos"/>
    <property type="match status" value="1"/>
</dbReference>
<dbReference type="GO" id="GO:0051479">
    <property type="term" value="P:mannosylglycerate biosynthetic process"/>
    <property type="evidence" value="ECO:0007669"/>
    <property type="project" value="InterPro"/>
</dbReference>
<dbReference type="InterPro" id="IPR036412">
    <property type="entry name" value="HAD-like_sf"/>
</dbReference>
<accession>W0I0K3</accession>
<dbReference type="GO" id="GO:0050531">
    <property type="term" value="F:mannosyl-3-phosphoglycerate phosphatase activity"/>
    <property type="evidence" value="ECO:0007669"/>
    <property type="project" value="UniProtKB-UniRule"/>
</dbReference>
<dbReference type="InterPro" id="IPR033980">
    <property type="entry name" value="MPG_Pase_thermophiles"/>
</dbReference>
<dbReference type="Pfam" id="PF08282">
    <property type="entry name" value="Hydrolase_3"/>
    <property type="match status" value="1"/>
</dbReference>
<dbReference type="GO" id="GO:0005829">
    <property type="term" value="C:cytosol"/>
    <property type="evidence" value="ECO:0007669"/>
    <property type="project" value="TreeGrafter"/>
</dbReference>
<dbReference type="SFLD" id="SFLDG01142">
    <property type="entry name" value="C2.B.2:_Mannosyl-3-phosphoglyc"/>
    <property type="match status" value="1"/>
</dbReference>
<dbReference type="EC" id="3.1.3.70" evidence="4"/>
<evidence type="ECO:0000256" key="4">
    <source>
        <dbReference type="NCBIfam" id="TIGR02461"/>
    </source>
</evidence>
<dbReference type="Gene3D" id="3.40.50.1000">
    <property type="entry name" value="HAD superfamily/HAD-like"/>
    <property type="match status" value="1"/>
</dbReference>
<keyword evidence="6" id="KW-1185">Reference proteome</keyword>
<reference evidence="5 6" key="1">
    <citation type="journal article" date="2014" name="Int. J. Syst. Evol. Microbiol.">
        <title>Thermococcus paralvinellae sp. nov. and Thermococcus cleftensis sp. nov. of hyperthermophilic heterotrophs from deep-sea hydrothermal vents.</title>
        <authorList>
            <person name="Hensley S.A."/>
            <person name="Jung J.H."/>
            <person name="Park C.S."/>
            <person name="Holden J.F."/>
        </authorList>
    </citation>
    <scope>NUCLEOTIDE SEQUENCE [LARGE SCALE GENOMIC DNA]</scope>
    <source>
        <strain evidence="5 6">ES1</strain>
    </source>
</reference>